<evidence type="ECO:0000313" key="1">
    <source>
        <dbReference type="EMBL" id="GAF71326.1"/>
    </source>
</evidence>
<dbReference type="EMBL" id="BARS01005305">
    <property type="protein sequence ID" value="GAF71326.1"/>
    <property type="molecule type" value="Genomic_DNA"/>
</dbReference>
<reference evidence="1" key="1">
    <citation type="journal article" date="2014" name="Front. Microbiol.">
        <title>High frequency of phylogenetically diverse reductive dehalogenase-homologous genes in deep subseafloor sedimentary metagenomes.</title>
        <authorList>
            <person name="Kawai M."/>
            <person name="Futagami T."/>
            <person name="Toyoda A."/>
            <person name="Takaki Y."/>
            <person name="Nishi S."/>
            <person name="Hori S."/>
            <person name="Arai W."/>
            <person name="Tsubouchi T."/>
            <person name="Morono Y."/>
            <person name="Uchiyama I."/>
            <person name="Ito T."/>
            <person name="Fujiyama A."/>
            <person name="Inagaki F."/>
            <person name="Takami H."/>
        </authorList>
    </citation>
    <scope>NUCLEOTIDE SEQUENCE</scope>
    <source>
        <strain evidence="1">Expedition CK06-06</strain>
    </source>
</reference>
<proteinExistence type="predicted"/>
<protein>
    <submittedName>
        <fullName evidence="1">Uncharacterized protein</fullName>
    </submittedName>
</protein>
<organism evidence="1">
    <name type="scientific">marine sediment metagenome</name>
    <dbReference type="NCBI Taxonomy" id="412755"/>
    <lineage>
        <taxon>unclassified sequences</taxon>
        <taxon>metagenomes</taxon>
        <taxon>ecological metagenomes</taxon>
    </lineage>
</organism>
<gene>
    <name evidence="1" type="ORF">S01H1_10392</name>
</gene>
<accession>X0S7Y1</accession>
<comment type="caution">
    <text evidence="1">The sequence shown here is derived from an EMBL/GenBank/DDBJ whole genome shotgun (WGS) entry which is preliminary data.</text>
</comment>
<name>X0S7Y1_9ZZZZ</name>
<sequence length="69" mass="7438">MVMTPAAIKTACTPIRSPKIPESAIEALDRIVAYLGDELSYPQRIEIAIAKGAEDGGPAPRNLLYLRSL</sequence>
<dbReference type="AlphaFoldDB" id="X0S7Y1"/>